<comment type="function">
    <text evidence="7 8">Catalyzes the GTP-dependent ribosomal translocation step during translation elongation. During this step, the ribosome changes from the pre-translocational (PRE) to the post-translocational (POST) state as the newly formed A-site-bound peptidyl-tRNA and P-site-bound deacylated tRNA move to the P and E sites, respectively. Catalyzes the coordinated movement of the two tRNA molecules, the mRNA and conformational changes in the ribosome.</text>
</comment>
<dbReference type="InterPro" id="IPR009022">
    <property type="entry name" value="EFG_III"/>
</dbReference>
<dbReference type="CDD" id="cd01434">
    <property type="entry name" value="EFG_mtEFG1_IV"/>
    <property type="match status" value="1"/>
</dbReference>
<dbReference type="SMART" id="SM00838">
    <property type="entry name" value="EFG_C"/>
    <property type="match status" value="1"/>
</dbReference>
<dbReference type="InterPro" id="IPR005517">
    <property type="entry name" value="Transl_elong_EFG/EF2_IV"/>
</dbReference>
<dbReference type="CDD" id="cd03713">
    <property type="entry name" value="EFG_mtEFG_C"/>
    <property type="match status" value="1"/>
</dbReference>
<dbReference type="CDD" id="cd04088">
    <property type="entry name" value="EFG_mtEFG_II"/>
    <property type="match status" value="1"/>
</dbReference>
<keyword evidence="5 8" id="KW-0648">Protein biosynthesis</keyword>
<proteinExistence type="inferred from homology"/>
<reference evidence="10" key="1">
    <citation type="journal article" date="2021" name="Microorganisms">
        <title>The Ever-Expanding Pseudomonas Genus: Description of 43 New Species and Partition of the Pseudomonas putida Group.</title>
        <authorList>
            <person name="Girard L."/>
            <person name="Lood C."/>
            <person name="Hofte M."/>
            <person name="Vandamme P."/>
            <person name="Rokni-Zadeh H."/>
            <person name="van Noort V."/>
            <person name="Lavigne R."/>
            <person name="De Mot R."/>
        </authorList>
    </citation>
    <scope>NUCLEOTIDE SEQUENCE</scope>
    <source>
        <strain evidence="10">COW40</strain>
    </source>
</reference>
<protein>
    <recommendedName>
        <fullName evidence="2 8">Elongation factor G</fullName>
        <shortName evidence="8">EF-G</shortName>
    </recommendedName>
</protein>
<evidence type="ECO:0000256" key="1">
    <source>
        <dbReference type="ARBA" id="ARBA00005870"/>
    </source>
</evidence>
<evidence type="ECO:0000256" key="2">
    <source>
        <dbReference type="ARBA" id="ARBA00017872"/>
    </source>
</evidence>
<keyword evidence="3 8" id="KW-0547">Nucleotide-binding</keyword>
<accession>A0ABX8N8E9</accession>
<keyword evidence="8" id="KW-0963">Cytoplasm</keyword>
<dbReference type="PANTHER" id="PTHR43261">
    <property type="entry name" value="TRANSLATION ELONGATION FACTOR G-RELATED"/>
    <property type="match status" value="1"/>
</dbReference>
<name>A0ABX8N8E9_9PSED</name>
<dbReference type="PROSITE" id="PS00301">
    <property type="entry name" value="G_TR_1"/>
    <property type="match status" value="1"/>
</dbReference>
<dbReference type="InterPro" id="IPR004161">
    <property type="entry name" value="EFTu-like_2"/>
</dbReference>
<organism evidence="10 11">
    <name type="scientific">Pseudomonas fakonensis</name>
    <dbReference type="NCBI Taxonomy" id="2842355"/>
    <lineage>
        <taxon>Bacteria</taxon>
        <taxon>Pseudomonadati</taxon>
        <taxon>Pseudomonadota</taxon>
        <taxon>Gammaproteobacteria</taxon>
        <taxon>Pseudomonadales</taxon>
        <taxon>Pseudomonadaceae</taxon>
        <taxon>Pseudomonas</taxon>
    </lineage>
</organism>
<evidence type="ECO:0000313" key="10">
    <source>
        <dbReference type="EMBL" id="QXH52046.1"/>
    </source>
</evidence>
<dbReference type="InterPro" id="IPR000795">
    <property type="entry name" value="T_Tr_GTP-bd_dom"/>
</dbReference>
<dbReference type="HAMAP" id="MF_00054_B">
    <property type="entry name" value="EF_G_EF_2_B"/>
    <property type="match status" value="1"/>
</dbReference>
<comment type="similarity">
    <text evidence="1 8">Belongs to the TRAFAC class translation factor GTPase superfamily. Classic translation factor GTPase family. EF-G/EF-2 subfamily.</text>
</comment>
<keyword evidence="4 8" id="KW-0251">Elongation factor</keyword>
<gene>
    <name evidence="8 10" type="primary">fusA</name>
    <name evidence="10" type="ORF">KSS94_02590</name>
</gene>
<dbReference type="InterPro" id="IPR031157">
    <property type="entry name" value="G_TR_CS"/>
</dbReference>
<dbReference type="EMBL" id="CP077076">
    <property type="protein sequence ID" value="QXH52046.1"/>
    <property type="molecule type" value="Genomic_DNA"/>
</dbReference>
<dbReference type="InterPro" id="IPR047872">
    <property type="entry name" value="EFG_IV"/>
</dbReference>
<dbReference type="Proteomes" id="UP001046350">
    <property type="component" value="Chromosome"/>
</dbReference>
<evidence type="ECO:0000256" key="7">
    <source>
        <dbReference type="ARBA" id="ARBA00024731"/>
    </source>
</evidence>
<dbReference type="Pfam" id="PF03144">
    <property type="entry name" value="GTP_EFTU_D2"/>
    <property type="match status" value="1"/>
</dbReference>
<dbReference type="CDD" id="cd16262">
    <property type="entry name" value="EFG_III"/>
    <property type="match status" value="1"/>
</dbReference>
<dbReference type="InterPro" id="IPR004540">
    <property type="entry name" value="Transl_elong_EFG/EF2"/>
</dbReference>
<dbReference type="CDD" id="cd01886">
    <property type="entry name" value="EF-G"/>
    <property type="match status" value="1"/>
</dbReference>
<dbReference type="InterPro" id="IPR041095">
    <property type="entry name" value="EFG_II"/>
</dbReference>
<dbReference type="NCBIfam" id="TIGR00484">
    <property type="entry name" value="EF-G"/>
    <property type="match status" value="1"/>
</dbReference>
<dbReference type="NCBIfam" id="TIGR00231">
    <property type="entry name" value="small_GTP"/>
    <property type="match status" value="1"/>
</dbReference>
<dbReference type="RefSeq" id="WP_217841535.1">
    <property type="nucleotide sequence ID" value="NZ_CP077076.1"/>
</dbReference>
<evidence type="ECO:0000256" key="8">
    <source>
        <dbReference type="HAMAP-Rule" id="MF_00054"/>
    </source>
</evidence>
<evidence type="ECO:0000313" key="11">
    <source>
        <dbReference type="Proteomes" id="UP001046350"/>
    </source>
</evidence>
<dbReference type="InterPro" id="IPR000640">
    <property type="entry name" value="EFG_V-like"/>
</dbReference>
<evidence type="ECO:0000256" key="5">
    <source>
        <dbReference type="ARBA" id="ARBA00022917"/>
    </source>
</evidence>
<feature type="binding site" evidence="8">
    <location>
        <begin position="142"/>
        <end position="145"/>
    </location>
    <ligand>
        <name>GTP</name>
        <dbReference type="ChEBI" id="CHEBI:37565"/>
    </ligand>
</feature>
<dbReference type="Pfam" id="PF14492">
    <property type="entry name" value="EFG_III"/>
    <property type="match status" value="1"/>
</dbReference>
<dbReference type="Pfam" id="PF03764">
    <property type="entry name" value="EFG_IV"/>
    <property type="match status" value="1"/>
</dbReference>
<evidence type="ECO:0000259" key="9">
    <source>
        <dbReference type="PROSITE" id="PS51722"/>
    </source>
</evidence>
<evidence type="ECO:0000256" key="3">
    <source>
        <dbReference type="ARBA" id="ARBA00022741"/>
    </source>
</evidence>
<keyword evidence="6 8" id="KW-0342">GTP-binding</keyword>
<evidence type="ECO:0000256" key="4">
    <source>
        <dbReference type="ARBA" id="ARBA00022768"/>
    </source>
</evidence>
<dbReference type="NCBIfam" id="NF009381">
    <property type="entry name" value="PRK12740.1-5"/>
    <property type="match status" value="1"/>
</dbReference>
<feature type="binding site" evidence="8">
    <location>
        <begin position="17"/>
        <end position="24"/>
    </location>
    <ligand>
        <name>GTP</name>
        <dbReference type="ChEBI" id="CHEBI:37565"/>
    </ligand>
</feature>
<dbReference type="PANTHER" id="PTHR43261:SF1">
    <property type="entry name" value="RIBOSOME-RELEASING FACTOR 2, MITOCHONDRIAL"/>
    <property type="match status" value="1"/>
</dbReference>
<sequence length="715" mass="78697">MARTTAINRYRNIGICAHVDAGKTTTTERILFYTGLSHKMGEVHDGAATTDWMVQEQERGITITSAAVTTFWKGSRGQYDNYRVNVIDTPGHVDFTIEVERSLRVLDGAVVVFCGTSGVEPQSETVWRQANKYGVPRVVYVNKMDRAGANFLRVIGQIKNRLGHTPVPVQLAIGAEDDFQGQVDLIKMKAIYWNDDDKGTTYREEEIPAELVDLANEWRSNMVEAAAEANEELMNKYLEEGDLSIEDIKAGLRARTLASEIVPAVCGSSFKNKGVPLVLDAVIDFLPAPTEIPAIKGIHPDLIDVPKDEVTPEQYDERPADDNEPFSALAFKIATDPFVGTLTFVRVYSGFLTSGDSVINSVKGKKERVGRMVQMHANQREEIKEVRAGDIAALIGMKDVTTGDTLCNADKPIILERMDFPEPVISLSVEPKTKADQEKMGIALGKLAQEDPSFRVKTDEETGQTIISGMGELHLDILVDRMKREFNVECNVGKPQVSYREKITKSNVEIEGKFVRQSGGRGQFGHCWIRFSEPEQDEKGNITEGLVFSNEVVGGVIPKEFIAPIQKGIEEQMKNGVVAGYPLIGLKATVFDGSYHDVDSNEMAFKIAASMATKQLAQKGGGVVLEPIMKVEVVTPEDYLGDVMGDLSRRRGMIQGNEDSVSGKVITAEVPLGEMFGYATDVRSMSQGRASYSMEFSKYAEAPSNIVEALIKKQG</sequence>
<feature type="binding site" evidence="8">
    <location>
        <begin position="88"/>
        <end position="92"/>
    </location>
    <ligand>
        <name>GTP</name>
        <dbReference type="ChEBI" id="CHEBI:37565"/>
    </ligand>
</feature>
<dbReference type="GO" id="GO:0003746">
    <property type="term" value="F:translation elongation factor activity"/>
    <property type="evidence" value="ECO:0007669"/>
    <property type="project" value="UniProtKB-KW"/>
</dbReference>
<keyword evidence="11" id="KW-1185">Reference proteome</keyword>
<comment type="subcellular location">
    <subcellularLocation>
        <location evidence="8">Cytoplasm</location>
    </subcellularLocation>
</comment>
<dbReference type="Pfam" id="PF00009">
    <property type="entry name" value="GTP_EFTU"/>
    <property type="match status" value="1"/>
</dbReference>
<dbReference type="PROSITE" id="PS51722">
    <property type="entry name" value="G_TR_2"/>
    <property type="match status" value="1"/>
</dbReference>
<dbReference type="Pfam" id="PF00679">
    <property type="entry name" value="EFG_C"/>
    <property type="match status" value="1"/>
</dbReference>
<dbReference type="InterPro" id="IPR005225">
    <property type="entry name" value="Small_GTP-bd"/>
</dbReference>
<evidence type="ECO:0000256" key="6">
    <source>
        <dbReference type="ARBA" id="ARBA00023134"/>
    </source>
</evidence>
<feature type="domain" description="Tr-type G" evidence="9">
    <location>
        <begin position="8"/>
        <end position="290"/>
    </location>
</feature>
<dbReference type="SMART" id="SM00889">
    <property type="entry name" value="EFG_IV"/>
    <property type="match status" value="1"/>
</dbReference>
<dbReference type="InterPro" id="IPR035649">
    <property type="entry name" value="EFG_V"/>
</dbReference>